<evidence type="ECO:0000256" key="1">
    <source>
        <dbReference type="ARBA" id="ARBA00004651"/>
    </source>
</evidence>
<dbReference type="EMBL" id="FOTY01000015">
    <property type="protein sequence ID" value="SFM10343.1"/>
    <property type="molecule type" value="Genomic_DNA"/>
</dbReference>
<feature type="transmembrane region" description="Helical" evidence="8">
    <location>
        <begin position="36"/>
        <end position="54"/>
    </location>
</feature>
<feature type="transmembrane region" description="Helical" evidence="8">
    <location>
        <begin position="233"/>
        <end position="260"/>
    </location>
</feature>
<dbReference type="STRING" id="266892.SAMN04488054_11527"/>
<dbReference type="InterPro" id="IPR004776">
    <property type="entry name" value="Mem_transp_PIN-like"/>
</dbReference>
<dbReference type="Gene3D" id="1.20.1530.20">
    <property type="match status" value="1"/>
</dbReference>
<keyword evidence="6 8" id="KW-1133">Transmembrane helix</keyword>
<evidence type="ECO:0000313" key="9">
    <source>
        <dbReference type="EMBL" id="SFM10343.1"/>
    </source>
</evidence>
<organism evidence="9 10">
    <name type="scientific">Salibacterium qingdaonense</name>
    <dbReference type="NCBI Taxonomy" id="266892"/>
    <lineage>
        <taxon>Bacteria</taxon>
        <taxon>Bacillati</taxon>
        <taxon>Bacillota</taxon>
        <taxon>Bacilli</taxon>
        <taxon>Bacillales</taxon>
        <taxon>Bacillaceae</taxon>
    </lineage>
</organism>
<dbReference type="Pfam" id="PF03547">
    <property type="entry name" value="Mem_trans"/>
    <property type="match status" value="1"/>
</dbReference>
<dbReference type="GO" id="GO:0005886">
    <property type="term" value="C:plasma membrane"/>
    <property type="evidence" value="ECO:0007669"/>
    <property type="project" value="UniProtKB-SubCell"/>
</dbReference>
<evidence type="ECO:0000256" key="3">
    <source>
        <dbReference type="ARBA" id="ARBA00022448"/>
    </source>
</evidence>
<evidence type="ECO:0000256" key="6">
    <source>
        <dbReference type="ARBA" id="ARBA00022989"/>
    </source>
</evidence>
<protein>
    <recommendedName>
        <fullName evidence="11">Transporter</fullName>
    </recommendedName>
</protein>
<comment type="similarity">
    <text evidence="2">Belongs to the auxin efflux carrier (TC 2.A.69) family.</text>
</comment>
<reference evidence="9 10" key="1">
    <citation type="submission" date="2016-10" db="EMBL/GenBank/DDBJ databases">
        <authorList>
            <person name="de Groot N.N."/>
        </authorList>
    </citation>
    <scope>NUCLEOTIDE SEQUENCE [LARGE SCALE GENOMIC DNA]</scope>
    <source>
        <strain evidence="9 10">CGMCC 1.6134</strain>
    </source>
</reference>
<evidence type="ECO:0000256" key="7">
    <source>
        <dbReference type="ARBA" id="ARBA00023136"/>
    </source>
</evidence>
<feature type="transmembrane region" description="Helical" evidence="8">
    <location>
        <begin position="6"/>
        <end position="29"/>
    </location>
</feature>
<accession>A0A1I4N4Z9</accession>
<feature type="transmembrane region" description="Helical" evidence="8">
    <location>
        <begin position="167"/>
        <end position="189"/>
    </location>
</feature>
<keyword evidence="7 8" id="KW-0472">Membrane</keyword>
<keyword evidence="4" id="KW-1003">Cell membrane</keyword>
<keyword evidence="5 8" id="KW-0812">Transmembrane</keyword>
<comment type="subcellular location">
    <subcellularLocation>
        <location evidence="1">Cell membrane</location>
        <topology evidence="1">Multi-pass membrane protein</topology>
    </subcellularLocation>
</comment>
<evidence type="ECO:0008006" key="11">
    <source>
        <dbReference type="Google" id="ProtNLM"/>
    </source>
</evidence>
<evidence type="ECO:0000256" key="4">
    <source>
        <dbReference type="ARBA" id="ARBA00022475"/>
    </source>
</evidence>
<evidence type="ECO:0000256" key="2">
    <source>
        <dbReference type="ARBA" id="ARBA00010145"/>
    </source>
</evidence>
<gene>
    <name evidence="9" type="ORF">SAMN04488054_11527</name>
</gene>
<dbReference type="PANTHER" id="PTHR36838">
    <property type="entry name" value="AUXIN EFFLUX CARRIER FAMILY PROTEIN"/>
    <property type="match status" value="1"/>
</dbReference>
<feature type="transmembrane region" description="Helical" evidence="8">
    <location>
        <begin position="195"/>
        <end position="213"/>
    </location>
</feature>
<evidence type="ECO:0000256" key="5">
    <source>
        <dbReference type="ARBA" id="ARBA00022692"/>
    </source>
</evidence>
<dbReference type="GO" id="GO:0055085">
    <property type="term" value="P:transmembrane transport"/>
    <property type="evidence" value="ECO:0007669"/>
    <property type="project" value="InterPro"/>
</dbReference>
<feature type="transmembrane region" description="Helical" evidence="8">
    <location>
        <begin position="280"/>
        <end position="302"/>
    </location>
</feature>
<dbReference type="OrthoDB" id="527159at2"/>
<dbReference type="RefSeq" id="WP_090927247.1">
    <property type="nucleotide sequence ID" value="NZ_FOTY01000015.1"/>
</dbReference>
<feature type="transmembrane region" description="Helical" evidence="8">
    <location>
        <begin position="66"/>
        <end position="85"/>
    </location>
</feature>
<evidence type="ECO:0000256" key="8">
    <source>
        <dbReference type="SAM" id="Phobius"/>
    </source>
</evidence>
<sequence length="307" mass="33598">MAVLFQILLQIIFPVFFLLGVGALLHRLLQFDMKTLSRLLTYLFLPTVIFVNIYQNDMTPSLLLEIGGFLLIQFLLLGSLAHVTAKGMKMDKKLAATFKNSVVLNNSGNFGLPVSQLVFQANPVGASVQIMVMMFQNIITYTYGLMNAASTEGKGTMNLKEILKTPILYALVLGFLFYGFQIPIPGFIWTPIENIADAFLAVALLTLGAQVAYPKLENFSAAFFLGLTGRLIVAPLTALAVISLFGIDGTIAQALFIASAFPMSRNSAQFALMYDNYQEYAAQAVLISTLISSVTVTIVIYASRLLF</sequence>
<dbReference type="Proteomes" id="UP000199668">
    <property type="component" value="Unassembled WGS sequence"/>
</dbReference>
<name>A0A1I4N4Z9_9BACI</name>
<dbReference type="AlphaFoldDB" id="A0A1I4N4Z9"/>
<keyword evidence="10" id="KW-1185">Reference proteome</keyword>
<dbReference type="PANTHER" id="PTHR36838:SF1">
    <property type="entry name" value="SLR1864 PROTEIN"/>
    <property type="match status" value="1"/>
</dbReference>
<dbReference type="InterPro" id="IPR038770">
    <property type="entry name" value="Na+/solute_symporter_sf"/>
</dbReference>
<proteinExistence type="inferred from homology"/>
<keyword evidence="3" id="KW-0813">Transport</keyword>
<evidence type="ECO:0000313" key="10">
    <source>
        <dbReference type="Proteomes" id="UP000199668"/>
    </source>
</evidence>